<name>A0AAW8EK52_VARPD</name>
<dbReference type="AlphaFoldDB" id="A0AAW8EK52"/>
<dbReference type="Proteomes" id="UP001224845">
    <property type="component" value="Unassembled WGS sequence"/>
</dbReference>
<dbReference type="Pfam" id="PF13007">
    <property type="entry name" value="LZ_Tnp_IS66"/>
    <property type="match status" value="1"/>
</dbReference>
<organism evidence="6 7">
    <name type="scientific">Variovorax paradoxus</name>
    <dbReference type="NCBI Taxonomy" id="34073"/>
    <lineage>
        <taxon>Bacteria</taxon>
        <taxon>Pseudomonadati</taxon>
        <taxon>Pseudomonadota</taxon>
        <taxon>Betaproteobacteria</taxon>
        <taxon>Burkholderiales</taxon>
        <taxon>Comamonadaceae</taxon>
        <taxon>Variovorax</taxon>
    </lineage>
</organism>
<dbReference type="Pfam" id="PF03050">
    <property type="entry name" value="DDE_Tnp_IS66"/>
    <property type="match status" value="1"/>
</dbReference>
<proteinExistence type="predicted"/>
<dbReference type="PANTHER" id="PTHR33678:SF1">
    <property type="entry name" value="BLL1576 PROTEIN"/>
    <property type="match status" value="1"/>
</dbReference>
<evidence type="ECO:0000313" key="6">
    <source>
        <dbReference type="EMBL" id="MDP9973275.1"/>
    </source>
</evidence>
<sequence length="554" mass="62260">MAGACDRRHDGCIQHLHDLNASDLSSLSPETVTALAQQMLAHIQQQAQHIERQAHEIKFRDAKLEKVMFELARLKAWKFDARTEAMNAEQRRLFEETMAEDEASLQAQLEQLQSKSPAKQAQEEGDKPPRKPRRQKLPEHLRRVDHPHEPDDTNCPLPECGRPMVRVGEDISEQLDIVPAEFFVHRHIYGKWACRCCQCLVQEPAVPQIVDGGIMAAGLIAHTLTSHFVDHLPYYRLETINARSGVHTPRSTLAQTAGRAGAALEPLYEAHKRFVLQSRVLHADETPVAMLDPGRGKTKRAYIWAYARGAFDPLPGVVYEFCLGRGAQYPIAFLQGSDGFGAHMPWSGTLVRDEYSAYDNVVAAHADRIAAGCLAHARRHFHELGKSGTSEVAIEALRRIATIYRAERQFGALAGEDRLRMRQSITKPLWEELHVWLQLERARVPDGGATAKALSYSLNAWTALTRNLLDGDVPVDNNHLENRIRPWAMGRRAWLFAGSELAGQRAAVVMSLVQSARLCGHDPHAYLKDVLARLPTHLNSRIDDLLPHRWQPLT</sequence>
<dbReference type="InterPro" id="IPR004291">
    <property type="entry name" value="Transposase_IS66_central"/>
</dbReference>
<accession>A0AAW8EK52</accession>
<dbReference type="InterPro" id="IPR024463">
    <property type="entry name" value="Transposase_TnpC_homeodom"/>
</dbReference>
<dbReference type="RefSeq" id="WP_307595699.1">
    <property type="nucleotide sequence ID" value="NZ_JAUSRV010000011.1"/>
</dbReference>
<dbReference type="NCBIfam" id="NF033517">
    <property type="entry name" value="transpos_IS66"/>
    <property type="match status" value="1"/>
</dbReference>
<dbReference type="InterPro" id="IPR039552">
    <property type="entry name" value="IS66_C"/>
</dbReference>
<feature type="domain" description="Transposase IS66 C-terminal" evidence="5">
    <location>
        <begin position="511"/>
        <end position="548"/>
    </location>
</feature>
<dbReference type="EMBL" id="JAUSRV010000011">
    <property type="protein sequence ID" value="MDP9973275.1"/>
    <property type="molecule type" value="Genomic_DNA"/>
</dbReference>
<evidence type="ECO:0000313" key="7">
    <source>
        <dbReference type="Proteomes" id="UP001224845"/>
    </source>
</evidence>
<feature type="domain" description="Transposase IS66 central" evidence="2">
    <location>
        <begin position="213"/>
        <end position="504"/>
    </location>
</feature>
<dbReference type="PANTHER" id="PTHR33678">
    <property type="entry name" value="BLL1576 PROTEIN"/>
    <property type="match status" value="1"/>
</dbReference>
<comment type="caution">
    <text evidence="6">The sequence shown here is derived from an EMBL/GenBank/DDBJ whole genome shotgun (WGS) entry which is preliminary data.</text>
</comment>
<evidence type="ECO:0000256" key="1">
    <source>
        <dbReference type="SAM" id="MobiDB-lite"/>
    </source>
</evidence>
<feature type="domain" description="Transposase TnpC homeodomain" evidence="4">
    <location>
        <begin position="69"/>
        <end position="145"/>
    </location>
</feature>
<evidence type="ECO:0000259" key="2">
    <source>
        <dbReference type="Pfam" id="PF03050"/>
    </source>
</evidence>
<evidence type="ECO:0000259" key="3">
    <source>
        <dbReference type="Pfam" id="PF13005"/>
    </source>
</evidence>
<dbReference type="InterPro" id="IPR052344">
    <property type="entry name" value="Transposase-related"/>
</dbReference>
<dbReference type="Pfam" id="PF13817">
    <property type="entry name" value="DDE_Tnp_IS66_C"/>
    <property type="match status" value="1"/>
</dbReference>
<feature type="region of interest" description="Disordered" evidence="1">
    <location>
        <begin position="111"/>
        <end position="157"/>
    </location>
</feature>
<evidence type="ECO:0000259" key="4">
    <source>
        <dbReference type="Pfam" id="PF13007"/>
    </source>
</evidence>
<feature type="domain" description="Transposase IS66 zinc-finger binding" evidence="3">
    <location>
        <begin position="158"/>
        <end position="197"/>
    </location>
</feature>
<feature type="compositionally biased region" description="Basic and acidic residues" evidence="1">
    <location>
        <begin position="136"/>
        <end position="151"/>
    </location>
</feature>
<protein>
    <submittedName>
        <fullName evidence="6">Transposase</fullName>
    </submittedName>
</protein>
<gene>
    <name evidence="6" type="ORF">J2W39_004522</name>
</gene>
<dbReference type="Pfam" id="PF13005">
    <property type="entry name" value="zf-IS66"/>
    <property type="match status" value="1"/>
</dbReference>
<evidence type="ECO:0000259" key="5">
    <source>
        <dbReference type="Pfam" id="PF13817"/>
    </source>
</evidence>
<dbReference type="InterPro" id="IPR024474">
    <property type="entry name" value="Znf_dom_IS66"/>
</dbReference>
<reference evidence="6" key="1">
    <citation type="submission" date="2023-07" db="EMBL/GenBank/DDBJ databases">
        <title>Sorghum-associated microbial communities from plants grown in Nebraska, USA.</title>
        <authorList>
            <person name="Schachtman D."/>
        </authorList>
    </citation>
    <scope>NUCLEOTIDE SEQUENCE</scope>
    <source>
        <strain evidence="6">DS3315</strain>
    </source>
</reference>